<feature type="compositionally biased region" description="Basic and acidic residues" evidence="3">
    <location>
        <begin position="538"/>
        <end position="550"/>
    </location>
</feature>
<evidence type="ECO:0000256" key="3">
    <source>
        <dbReference type="SAM" id="MobiDB-lite"/>
    </source>
</evidence>
<evidence type="ECO:0000259" key="4">
    <source>
        <dbReference type="Pfam" id="PF03389"/>
    </source>
</evidence>
<proteinExistence type="inferred from homology"/>
<dbReference type="InterPro" id="IPR005053">
    <property type="entry name" value="MobA_MobL"/>
</dbReference>
<dbReference type="NCBIfam" id="NF041496">
    <property type="entry name" value="MobQ"/>
    <property type="match status" value="1"/>
</dbReference>
<keyword evidence="2" id="KW-0184">Conjugation</keyword>
<gene>
    <name evidence="5" type="ORF">LG219_15170</name>
</gene>
<keyword evidence="6" id="KW-1185">Reference proteome</keyword>
<comment type="caution">
    <text evidence="5">The sequence shown here is derived from an EMBL/GenBank/DDBJ whole genome shotgun (WGS) entry which is preliminary data.</text>
</comment>
<sequence>MAIFHLSAKIISRKNSRSSTGAAAYRAGEKVTDERTGEVHDYTKKKGIESAEIVMPSGTDWRPDRAELWNAVEQKNKRADAQVAREFVVALPDELTAAERQKLATSFAKEIADRYQIAADVAIHKPSKVGDHRNHHAHILTSTNKVEGRGFGNKVRELDLVAHNQNIEKRGQPTEIEHLRERWATLTNEALQRNGVAVRVDHRTLEAQGITDRAPTQHRGPALDGMLRRGADSDVLQKQAAERLERAKQLGELESEIAKTDSLINDLSSDLAAAKKANEVKPQAEPEKVGFFAKVKEVFTPKPKVSHADEMYQARKKAAEEALKPSVEVYSSRQSGVVVPQAAPVPVPTQPKVEPLSAEFVPISRPVRPKDVPVPTQRPAQPKEVPVPTPRPAQPKVEPLSAEFVPVSRPVRPKIESFEILTPEKLAKQYEEMTREEAIKAYQGYAKSVSPENIHPVLVRRYAESQQAAPPAAKQTDLAQLTADVDKERKTHFEELRSKPEFSKYSRDTLGEIAYFRALVHVRDKDLSVEQQQERLKQFDEKMKDPEQVKKLLKATSVEQEKPKAKNISSSNEKDISR</sequence>
<dbReference type="Gene3D" id="3.30.930.30">
    <property type="match status" value="1"/>
</dbReference>
<name>A0ABS8BPW1_9NEIS</name>
<accession>A0ABS8BPW1</accession>
<dbReference type="RefSeq" id="WP_226765280.1">
    <property type="nucleotide sequence ID" value="NZ_JAJAWG010000021.1"/>
</dbReference>
<comment type="similarity">
    <text evidence="1">Belongs to the MobA/MobL family.</text>
</comment>
<evidence type="ECO:0000313" key="6">
    <source>
        <dbReference type="Proteomes" id="UP001198034"/>
    </source>
</evidence>
<feature type="region of interest" description="Disordered" evidence="3">
    <location>
        <begin position="538"/>
        <end position="578"/>
    </location>
</feature>
<dbReference type="EMBL" id="JAJAWG010000021">
    <property type="protein sequence ID" value="MCB5197596.1"/>
    <property type="molecule type" value="Genomic_DNA"/>
</dbReference>
<reference evidence="5 6" key="1">
    <citation type="submission" date="2021-10" db="EMBL/GenBank/DDBJ databases">
        <authorList>
            <person name="Chen M."/>
        </authorList>
    </citation>
    <scope>NUCLEOTIDE SEQUENCE [LARGE SCALE GENOMIC DNA]</scope>
    <source>
        <strain evidence="5 6">H3-26</strain>
    </source>
</reference>
<feature type="region of interest" description="Disordered" evidence="3">
    <location>
        <begin position="364"/>
        <end position="401"/>
    </location>
</feature>
<protein>
    <submittedName>
        <fullName evidence="5">MobA/MobL family protein</fullName>
    </submittedName>
</protein>
<evidence type="ECO:0000256" key="2">
    <source>
        <dbReference type="ARBA" id="ARBA00022971"/>
    </source>
</evidence>
<feature type="domain" description="MobA/MobL protein" evidence="4">
    <location>
        <begin position="17"/>
        <end position="228"/>
    </location>
</feature>
<organism evidence="5 6">
    <name type="scientific">Deefgea salmonis</name>
    <dbReference type="NCBI Taxonomy" id="2875502"/>
    <lineage>
        <taxon>Bacteria</taxon>
        <taxon>Pseudomonadati</taxon>
        <taxon>Pseudomonadota</taxon>
        <taxon>Betaproteobacteria</taxon>
        <taxon>Neisseriales</taxon>
        <taxon>Chitinibacteraceae</taxon>
        <taxon>Deefgea</taxon>
    </lineage>
</organism>
<dbReference type="Pfam" id="PF03389">
    <property type="entry name" value="MobA_MobL"/>
    <property type="match status" value="1"/>
</dbReference>
<evidence type="ECO:0000313" key="5">
    <source>
        <dbReference type="EMBL" id="MCB5197596.1"/>
    </source>
</evidence>
<dbReference type="Proteomes" id="UP001198034">
    <property type="component" value="Unassembled WGS sequence"/>
</dbReference>
<evidence type="ECO:0000256" key="1">
    <source>
        <dbReference type="ARBA" id="ARBA00010873"/>
    </source>
</evidence>